<name>A0A6C0BTX0_9ZZZZ</name>
<feature type="transmembrane region" description="Helical" evidence="1">
    <location>
        <begin position="6"/>
        <end position="27"/>
    </location>
</feature>
<evidence type="ECO:0000256" key="1">
    <source>
        <dbReference type="SAM" id="Phobius"/>
    </source>
</evidence>
<dbReference type="Gene3D" id="2.60.120.200">
    <property type="match status" value="1"/>
</dbReference>
<evidence type="ECO:0000313" key="2">
    <source>
        <dbReference type="EMBL" id="QHS95686.1"/>
    </source>
</evidence>
<keyword evidence="1" id="KW-0472">Membrane</keyword>
<protein>
    <recommendedName>
        <fullName evidence="3">Lectin/glucanase superfamily protein</fullName>
    </recommendedName>
</protein>
<organism evidence="2">
    <name type="scientific">viral metagenome</name>
    <dbReference type="NCBI Taxonomy" id="1070528"/>
    <lineage>
        <taxon>unclassified sequences</taxon>
        <taxon>metagenomes</taxon>
        <taxon>organismal metagenomes</taxon>
    </lineage>
</organism>
<dbReference type="InterPro" id="IPR013320">
    <property type="entry name" value="ConA-like_dom_sf"/>
</dbReference>
<dbReference type="AlphaFoldDB" id="A0A6C0BTX0"/>
<dbReference type="SUPFAM" id="SSF49899">
    <property type="entry name" value="Concanavalin A-like lectins/glucanases"/>
    <property type="match status" value="1"/>
</dbReference>
<accession>A0A6C0BTX0</accession>
<dbReference type="EMBL" id="MN739255">
    <property type="protein sequence ID" value="QHS95686.1"/>
    <property type="molecule type" value="Genomic_DNA"/>
</dbReference>
<keyword evidence="1" id="KW-0812">Transmembrane</keyword>
<proteinExistence type="predicted"/>
<reference evidence="2" key="1">
    <citation type="journal article" date="2020" name="Nature">
        <title>Giant virus diversity and host interactions through global metagenomics.</title>
        <authorList>
            <person name="Schulz F."/>
            <person name="Roux S."/>
            <person name="Paez-Espino D."/>
            <person name="Jungbluth S."/>
            <person name="Walsh D.A."/>
            <person name="Denef V.J."/>
            <person name="McMahon K.D."/>
            <person name="Konstantinidis K.T."/>
            <person name="Eloe-Fadrosh E.A."/>
            <person name="Kyrpides N.C."/>
            <person name="Woyke T."/>
        </authorList>
    </citation>
    <scope>NUCLEOTIDE SEQUENCE</scope>
    <source>
        <strain evidence="2">GVMAG-M-3300018868-6</strain>
    </source>
</reference>
<dbReference type="Pfam" id="PF13385">
    <property type="entry name" value="Laminin_G_3"/>
    <property type="match status" value="1"/>
</dbReference>
<evidence type="ECO:0008006" key="3">
    <source>
        <dbReference type="Google" id="ProtNLM"/>
    </source>
</evidence>
<keyword evidence="1" id="KW-1133">Transmembrane helix</keyword>
<sequence length="239" mass="26618">MNVRNVIITIIAILAVYVLYSYFFGGISSSAKLIHMHNARQSDVISPSRLPTNTSTDYTYSVWFFISDWNYRLGEPKVIFGRTDKKNDPSPSVFLAPSMNNIHISMAVYPSSQTETGHIHTCVLENVPLQKWTNLTISLEGRAMDVYLDGKLVRTCMMPGVPKSDPASNVLVTPDGGFNGYVASLKYIGRAINPTEAYNIYKDGYGSGYGIGSIGAIFNKYRIKMAFMENNREVNSLEL</sequence>